<name>A0A090T505_9VIBR</name>
<dbReference type="EMBL" id="BBMT01000006">
    <property type="protein sequence ID" value="GAL35035.1"/>
    <property type="molecule type" value="Genomic_DNA"/>
</dbReference>
<gene>
    <name evidence="1" type="ORF">JCM19240_3405</name>
</gene>
<evidence type="ECO:0000313" key="1">
    <source>
        <dbReference type="EMBL" id="GAL35035.1"/>
    </source>
</evidence>
<evidence type="ECO:0000313" key="2">
    <source>
        <dbReference type="Proteomes" id="UP000029224"/>
    </source>
</evidence>
<organism evidence="1 2">
    <name type="scientific">Vibrio maritimus</name>
    <dbReference type="NCBI Taxonomy" id="990268"/>
    <lineage>
        <taxon>Bacteria</taxon>
        <taxon>Pseudomonadati</taxon>
        <taxon>Pseudomonadota</taxon>
        <taxon>Gammaproteobacteria</taxon>
        <taxon>Vibrionales</taxon>
        <taxon>Vibrionaceae</taxon>
        <taxon>Vibrio</taxon>
    </lineage>
</organism>
<dbReference type="AlphaFoldDB" id="A0A090T505"/>
<sequence length="47" mass="5143">MTSLASNLADSTSITVNESLLYVAKVINTSSQDVRVTLSLIFIYLHL</sequence>
<protein>
    <submittedName>
        <fullName evidence="1">Uncharacterized protein</fullName>
    </submittedName>
</protein>
<reference evidence="1 2" key="1">
    <citation type="submission" date="2014-09" db="EMBL/GenBank/DDBJ databases">
        <title>Vibrio maritimus JCM 19240. (C210) whole genome shotgun sequence.</title>
        <authorList>
            <person name="Sawabe T."/>
            <person name="Meirelles P."/>
            <person name="Nakanishi M."/>
            <person name="Sayaka M."/>
            <person name="Hattori M."/>
            <person name="Ohkuma M."/>
        </authorList>
    </citation>
    <scope>NUCLEOTIDE SEQUENCE [LARGE SCALE GENOMIC DNA]</scope>
    <source>
        <strain evidence="1 2">JCM 19240</strain>
    </source>
</reference>
<proteinExistence type="predicted"/>
<keyword evidence="2" id="KW-1185">Reference proteome</keyword>
<comment type="caution">
    <text evidence="1">The sequence shown here is derived from an EMBL/GenBank/DDBJ whole genome shotgun (WGS) entry which is preliminary data.</text>
</comment>
<reference evidence="1 2" key="2">
    <citation type="submission" date="2014-09" db="EMBL/GenBank/DDBJ databases">
        <authorList>
            <consortium name="NBRP consortium"/>
            <person name="Sawabe T."/>
            <person name="Meirelles P."/>
            <person name="Nakanishi M."/>
            <person name="Sayaka M."/>
            <person name="Hattori M."/>
            <person name="Ohkuma M."/>
        </authorList>
    </citation>
    <scope>NUCLEOTIDE SEQUENCE [LARGE SCALE GENOMIC DNA]</scope>
    <source>
        <strain evidence="1 2">JCM 19240</strain>
    </source>
</reference>
<accession>A0A090T505</accession>
<dbReference type="Proteomes" id="UP000029224">
    <property type="component" value="Unassembled WGS sequence"/>
</dbReference>